<sequence>MTLGIVSAAEHARKGHPRCWLTCGQICWQGRLLLSEPGRGMSFGWNRPSHEQVRSRYCPGIQVGGSRSLATRMPKALHPHGLVMLLGNIDEAPGHGLAPLLPFGRILAAEQSRLLTGRIRFGKGSVRACKIDSARRYWSAHMETQPQHEIYLDNNATTRPLQAVRDAMLEAMGDRFGNPSSAHSAGDRARRLVNEAREALAALIGVDSSTLVFTSGGTEANNMVLLSAAQSRTSAPRIVTTPVEHSSILKMCDHLEGSGAEVVLLPVTRLGHIDLGELRASLTANTALVSVQWVNNETGVVQPVEDIGKICRSAGVRFHTDAAQAIGKLDVSTSRLPVDFLSVTAHKFHGPCGVGAVFARSVGALRPLLYGGPQEQDRRAGTENLPGIVGMGKAARLRRERFQEIQSKLGDLRDQFETLVFDLVPGVEINGDPRHRVSNTTNLRFHDVDGQALVAQLDGRGIRCSQSSACTNQRPEPSYVLRAMGLSEEAAYSSVRFSFSVENTSDEAQIAAEAIAEICRSLRSFSARKREARAKAART</sequence>
<evidence type="ECO:0000256" key="6">
    <source>
        <dbReference type="ARBA" id="ARBA00023004"/>
    </source>
</evidence>
<evidence type="ECO:0000256" key="7">
    <source>
        <dbReference type="ARBA" id="ARBA00023014"/>
    </source>
</evidence>
<comment type="caution">
    <text evidence="9">The sequence shown here is derived from an EMBL/GenBank/DDBJ whole genome shotgun (WGS) entry which is preliminary data.</text>
</comment>
<evidence type="ECO:0000256" key="1">
    <source>
        <dbReference type="ARBA" id="ARBA00001933"/>
    </source>
</evidence>
<dbReference type="InterPro" id="IPR015424">
    <property type="entry name" value="PyrdxlP-dep_Trfase"/>
</dbReference>
<keyword evidence="5" id="KW-0663">Pyridoxal phosphate</keyword>
<accession>A0A0F9HY63</accession>
<dbReference type="EC" id="2.8.1.7" evidence="3"/>
<evidence type="ECO:0000256" key="3">
    <source>
        <dbReference type="ARBA" id="ARBA00012239"/>
    </source>
</evidence>
<keyword evidence="4" id="KW-0479">Metal-binding</keyword>
<dbReference type="Pfam" id="PF00266">
    <property type="entry name" value="Aminotran_5"/>
    <property type="match status" value="1"/>
</dbReference>
<dbReference type="GO" id="GO:0051536">
    <property type="term" value="F:iron-sulfur cluster binding"/>
    <property type="evidence" value="ECO:0007669"/>
    <property type="project" value="UniProtKB-KW"/>
</dbReference>
<name>A0A0F9HY63_9ZZZZ</name>
<evidence type="ECO:0000256" key="4">
    <source>
        <dbReference type="ARBA" id="ARBA00022723"/>
    </source>
</evidence>
<gene>
    <name evidence="9" type="ORF">LCGC14_1649420</name>
</gene>
<comment type="cofactor">
    <cofactor evidence="1">
        <name>pyridoxal 5'-phosphate</name>
        <dbReference type="ChEBI" id="CHEBI:597326"/>
    </cofactor>
</comment>
<dbReference type="PROSITE" id="PS00595">
    <property type="entry name" value="AA_TRANSFER_CLASS_5"/>
    <property type="match status" value="1"/>
</dbReference>
<dbReference type="Gene3D" id="3.90.1150.10">
    <property type="entry name" value="Aspartate Aminotransferase, domain 1"/>
    <property type="match status" value="1"/>
</dbReference>
<organism evidence="9">
    <name type="scientific">marine sediment metagenome</name>
    <dbReference type="NCBI Taxonomy" id="412755"/>
    <lineage>
        <taxon>unclassified sequences</taxon>
        <taxon>metagenomes</taxon>
        <taxon>ecological metagenomes</taxon>
    </lineage>
</organism>
<dbReference type="InterPro" id="IPR015422">
    <property type="entry name" value="PyrdxlP-dep_Trfase_small"/>
</dbReference>
<protein>
    <recommendedName>
        <fullName evidence="3">cysteine desulfurase</fullName>
        <ecNumber evidence="3">2.8.1.7</ecNumber>
    </recommendedName>
</protein>
<keyword evidence="7" id="KW-0411">Iron-sulfur</keyword>
<evidence type="ECO:0000313" key="9">
    <source>
        <dbReference type="EMBL" id="KKM20052.1"/>
    </source>
</evidence>
<keyword evidence="6" id="KW-0408">Iron</keyword>
<proteinExistence type="inferred from homology"/>
<dbReference type="InterPro" id="IPR015421">
    <property type="entry name" value="PyrdxlP-dep_Trfase_major"/>
</dbReference>
<dbReference type="PANTHER" id="PTHR11601:SF34">
    <property type="entry name" value="CYSTEINE DESULFURASE"/>
    <property type="match status" value="1"/>
</dbReference>
<dbReference type="Gene3D" id="1.10.260.50">
    <property type="match status" value="1"/>
</dbReference>
<evidence type="ECO:0000259" key="8">
    <source>
        <dbReference type="Pfam" id="PF00266"/>
    </source>
</evidence>
<feature type="domain" description="Aminotransferase class V" evidence="8">
    <location>
        <begin position="150"/>
        <end position="509"/>
    </location>
</feature>
<dbReference type="PANTHER" id="PTHR11601">
    <property type="entry name" value="CYSTEINE DESULFURYLASE FAMILY MEMBER"/>
    <property type="match status" value="1"/>
</dbReference>
<reference evidence="9" key="1">
    <citation type="journal article" date="2015" name="Nature">
        <title>Complex archaea that bridge the gap between prokaryotes and eukaryotes.</title>
        <authorList>
            <person name="Spang A."/>
            <person name="Saw J.H."/>
            <person name="Jorgensen S.L."/>
            <person name="Zaremba-Niedzwiedzka K."/>
            <person name="Martijn J."/>
            <person name="Lind A.E."/>
            <person name="van Eijk R."/>
            <person name="Schleper C."/>
            <person name="Guy L."/>
            <person name="Ettema T.J."/>
        </authorList>
    </citation>
    <scope>NUCLEOTIDE SEQUENCE</scope>
</reference>
<evidence type="ECO:0000256" key="2">
    <source>
        <dbReference type="ARBA" id="ARBA00006490"/>
    </source>
</evidence>
<dbReference type="InterPro" id="IPR000192">
    <property type="entry name" value="Aminotrans_V_dom"/>
</dbReference>
<dbReference type="EMBL" id="LAZR01013850">
    <property type="protein sequence ID" value="KKM20052.1"/>
    <property type="molecule type" value="Genomic_DNA"/>
</dbReference>
<dbReference type="Gene3D" id="3.40.640.10">
    <property type="entry name" value="Type I PLP-dependent aspartate aminotransferase-like (Major domain)"/>
    <property type="match status" value="1"/>
</dbReference>
<dbReference type="SUPFAM" id="SSF53383">
    <property type="entry name" value="PLP-dependent transferases"/>
    <property type="match status" value="1"/>
</dbReference>
<evidence type="ECO:0000256" key="5">
    <source>
        <dbReference type="ARBA" id="ARBA00022898"/>
    </source>
</evidence>
<dbReference type="FunFam" id="3.40.640.10:FF:000084">
    <property type="entry name" value="IscS-like cysteine desulfurase"/>
    <property type="match status" value="1"/>
</dbReference>
<dbReference type="GO" id="GO:0031071">
    <property type="term" value="F:cysteine desulfurase activity"/>
    <property type="evidence" value="ECO:0007669"/>
    <property type="project" value="UniProtKB-EC"/>
</dbReference>
<dbReference type="AlphaFoldDB" id="A0A0F9HY63"/>
<comment type="similarity">
    <text evidence="2">Belongs to the class-V pyridoxal-phosphate-dependent aminotransferase family. NifS/IscS subfamily.</text>
</comment>
<dbReference type="InterPro" id="IPR020578">
    <property type="entry name" value="Aminotrans_V_PyrdxlP_BS"/>
</dbReference>
<dbReference type="GO" id="GO:0046872">
    <property type="term" value="F:metal ion binding"/>
    <property type="evidence" value="ECO:0007669"/>
    <property type="project" value="UniProtKB-KW"/>
</dbReference>